<dbReference type="InParanoid" id="A0A409XJT4"/>
<keyword evidence="11" id="KW-1185">Reference proteome</keyword>
<protein>
    <recommendedName>
        <fullName evidence="9">Wax synthase domain-containing protein</fullName>
    </recommendedName>
</protein>
<feature type="transmembrane region" description="Helical" evidence="8">
    <location>
        <begin position="22"/>
        <end position="39"/>
    </location>
</feature>
<evidence type="ECO:0000256" key="5">
    <source>
        <dbReference type="ARBA" id="ARBA00022692"/>
    </source>
</evidence>
<feature type="transmembrane region" description="Helical" evidence="8">
    <location>
        <begin position="307"/>
        <end position="327"/>
    </location>
</feature>
<comment type="subcellular location">
    <subcellularLocation>
        <location evidence="1">Membrane</location>
        <topology evidence="1">Multi-pass membrane protein</topology>
    </subcellularLocation>
</comment>
<gene>
    <name evidence="10" type="ORF">CVT25_013942</name>
</gene>
<feature type="transmembrane region" description="Helical" evidence="8">
    <location>
        <begin position="77"/>
        <end position="98"/>
    </location>
</feature>
<feature type="domain" description="Wax synthase" evidence="9">
    <location>
        <begin position="236"/>
        <end position="315"/>
    </location>
</feature>
<dbReference type="EMBL" id="NHYD01001492">
    <property type="protein sequence ID" value="PPQ91017.1"/>
    <property type="molecule type" value="Genomic_DNA"/>
</dbReference>
<dbReference type="STRING" id="93625.A0A409XJT4"/>
<evidence type="ECO:0000313" key="11">
    <source>
        <dbReference type="Proteomes" id="UP000283269"/>
    </source>
</evidence>
<comment type="similarity">
    <text evidence="3">Belongs to the wax synthase family.</text>
</comment>
<evidence type="ECO:0000256" key="4">
    <source>
        <dbReference type="ARBA" id="ARBA00022679"/>
    </source>
</evidence>
<organism evidence="10 11">
    <name type="scientific">Psilocybe cyanescens</name>
    <dbReference type="NCBI Taxonomy" id="93625"/>
    <lineage>
        <taxon>Eukaryota</taxon>
        <taxon>Fungi</taxon>
        <taxon>Dikarya</taxon>
        <taxon>Basidiomycota</taxon>
        <taxon>Agaricomycotina</taxon>
        <taxon>Agaricomycetes</taxon>
        <taxon>Agaricomycetidae</taxon>
        <taxon>Agaricales</taxon>
        <taxon>Agaricineae</taxon>
        <taxon>Strophariaceae</taxon>
        <taxon>Psilocybe</taxon>
    </lineage>
</organism>
<keyword evidence="4" id="KW-0808">Transferase</keyword>
<dbReference type="Pfam" id="PF13813">
    <property type="entry name" value="MBOAT_2"/>
    <property type="match status" value="1"/>
</dbReference>
<evidence type="ECO:0000256" key="8">
    <source>
        <dbReference type="SAM" id="Phobius"/>
    </source>
</evidence>
<sequence length="394" mass="44834">MTWIPDLSTRQSLTLHTFTYEILPPILLYYATAVLVLLPRTYPIRLALLPITLYTAFRATTQIDLAKGLPEEQSLAYFNQGLVLGMLTLAIRVTIWTFQLEPYKRFKSSGSVALDALDLFFGLRGIGWSWSTGLKVTKDHRNTAHTPSFLLSTFFSLIINYSLFDFTLLAVQSFGSLSSPTGASIFDPSLAPIPRYLRSSFITFIAGLVVYHSIQMLYFFITLFSILLLRHTPEQWPPIFDQPWFTTSLNQFWSSRWHQLFRHNFIAFGGYPGFFLAGRFGAVGGAFLVSGLLHYWGLWGMGRGTDFYSVAGFFLVMGVGTTLEYAFKTATGRRVRGFWGWLWSILWILGWGNMLVEAWLIRGLAGSAFQPQNTRPSIMIVNFVQRKLHSMGYY</sequence>
<keyword evidence="7 8" id="KW-0472">Membrane</keyword>
<dbReference type="AlphaFoldDB" id="A0A409XJT4"/>
<feature type="transmembrane region" description="Helical" evidence="8">
    <location>
        <begin position="148"/>
        <end position="171"/>
    </location>
</feature>
<keyword evidence="6 8" id="KW-1133">Transmembrane helix</keyword>
<dbReference type="GO" id="GO:0016020">
    <property type="term" value="C:membrane"/>
    <property type="evidence" value="ECO:0007669"/>
    <property type="project" value="UniProtKB-SubCell"/>
</dbReference>
<evidence type="ECO:0000256" key="7">
    <source>
        <dbReference type="ARBA" id="ARBA00023136"/>
    </source>
</evidence>
<dbReference type="PANTHER" id="PTHR31595">
    <property type="entry name" value="LONG-CHAIN-ALCOHOL O-FATTY-ACYLTRANSFERASE 3-RELATED"/>
    <property type="match status" value="1"/>
</dbReference>
<dbReference type="OrthoDB" id="1077582at2759"/>
<dbReference type="GO" id="GO:0006629">
    <property type="term" value="P:lipid metabolic process"/>
    <property type="evidence" value="ECO:0007669"/>
    <property type="project" value="InterPro"/>
</dbReference>
<accession>A0A409XJT4</accession>
<dbReference type="InterPro" id="IPR032805">
    <property type="entry name" value="Wax_synthase_dom"/>
</dbReference>
<feature type="transmembrane region" description="Helical" evidence="8">
    <location>
        <begin position="265"/>
        <end position="295"/>
    </location>
</feature>
<evidence type="ECO:0000256" key="2">
    <source>
        <dbReference type="ARBA" id="ARBA00005179"/>
    </source>
</evidence>
<evidence type="ECO:0000313" key="10">
    <source>
        <dbReference type="EMBL" id="PPQ91017.1"/>
    </source>
</evidence>
<dbReference type="InterPro" id="IPR044851">
    <property type="entry name" value="Wax_synthase"/>
</dbReference>
<evidence type="ECO:0000256" key="6">
    <source>
        <dbReference type="ARBA" id="ARBA00022989"/>
    </source>
</evidence>
<feature type="transmembrane region" description="Helical" evidence="8">
    <location>
        <begin position="339"/>
        <end position="361"/>
    </location>
</feature>
<evidence type="ECO:0000256" key="1">
    <source>
        <dbReference type="ARBA" id="ARBA00004141"/>
    </source>
</evidence>
<keyword evidence="5 8" id="KW-0812">Transmembrane</keyword>
<dbReference type="Proteomes" id="UP000283269">
    <property type="component" value="Unassembled WGS sequence"/>
</dbReference>
<evidence type="ECO:0000256" key="3">
    <source>
        <dbReference type="ARBA" id="ARBA00007282"/>
    </source>
</evidence>
<name>A0A409XJT4_PSICY</name>
<evidence type="ECO:0000259" key="9">
    <source>
        <dbReference type="Pfam" id="PF13813"/>
    </source>
</evidence>
<comment type="caution">
    <text evidence="10">The sequence shown here is derived from an EMBL/GenBank/DDBJ whole genome shotgun (WGS) entry which is preliminary data.</text>
</comment>
<feature type="transmembrane region" description="Helical" evidence="8">
    <location>
        <begin position="201"/>
        <end position="229"/>
    </location>
</feature>
<dbReference type="GO" id="GO:0008374">
    <property type="term" value="F:O-acyltransferase activity"/>
    <property type="evidence" value="ECO:0007669"/>
    <property type="project" value="InterPro"/>
</dbReference>
<reference evidence="10 11" key="1">
    <citation type="journal article" date="2018" name="Evol. Lett.">
        <title>Horizontal gene cluster transfer increased hallucinogenic mushroom diversity.</title>
        <authorList>
            <person name="Reynolds H.T."/>
            <person name="Vijayakumar V."/>
            <person name="Gluck-Thaler E."/>
            <person name="Korotkin H.B."/>
            <person name="Matheny P.B."/>
            <person name="Slot J.C."/>
        </authorList>
    </citation>
    <scope>NUCLEOTIDE SEQUENCE [LARGE SCALE GENOMIC DNA]</scope>
    <source>
        <strain evidence="10 11">2631</strain>
    </source>
</reference>
<comment type="pathway">
    <text evidence="2">Secondary metabolite biosynthesis.</text>
</comment>
<proteinExistence type="inferred from homology"/>
<dbReference type="PANTHER" id="PTHR31595:SF57">
    <property type="entry name" value="OS04G0481900 PROTEIN"/>
    <property type="match status" value="1"/>
</dbReference>
<feature type="transmembrane region" description="Helical" evidence="8">
    <location>
        <begin position="46"/>
        <end position="65"/>
    </location>
</feature>